<dbReference type="SMART" id="SM00257">
    <property type="entry name" value="LysM"/>
    <property type="match status" value="1"/>
</dbReference>
<dbReference type="PATRIC" id="fig|1435356.3.peg.322"/>
<dbReference type="Pfam" id="PF01476">
    <property type="entry name" value="LysM"/>
    <property type="match status" value="1"/>
</dbReference>
<evidence type="ECO:0000313" key="4">
    <source>
        <dbReference type="Proteomes" id="UP000018781"/>
    </source>
</evidence>
<feature type="domain" description="LysM" evidence="2">
    <location>
        <begin position="137"/>
        <end position="186"/>
    </location>
</feature>
<proteinExistence type="predicted"/>
<gene>
    <name evidence="3" type="ORF">Y013_01625</name>
</gene>
<dbReference type="HOGENOM" id="CLU_1420477_0_0_11"/>
<feature type="compositionally biased region" description="Basic and acidic residues" evidence="1">
    <location>
        <begin position="81"/>
        <end position="91"/>
    </location>
</feature>
<accession>V9XBS5</accession>
<sequence>MSRAVRIDTAVPAGTARQGAVVRTGASVRTSTAGRTVAGPPGAGAPGAAAYRIRPIATSTLHHRTRVPARTRPRVAAPSREPLHRRSEIAPRSRRPAKGTSWRQMATTVLLTALATTMLLVLAHVRTDEVISQSAGTTVVREGESLEALAARVWPDVPVDVTVARIADLNSLDGTAVQAGSRLLLPDSSRE</sequence>
<dbReference type="eggNOG" id="COG1388">
    <property type="taxonomic scope" value="Bacteria"/>
</dbReference>
<name>V9XBS5_9NOCA</name>
<dbReference type="KEGG" id="rpy:Y013_01625"/>
<evidence type="ECO:0000313" key="3">
    <source>
        <dbReference type="EMBL" id="AHD19494.1"/>
    </source>
</evidence>
<evidence type="ECO:0000259" key="2">
    <source>
        <dbReference type="SMART" id="SM00257"/>
    </source>
</evidence>
<feature type="region of interest" description="Disordered" evidence="1">
    <location>
        <begin position="22"/>
        <end position="46"/>
    </location>
</feature>
<dbReference type="Gene3D" id="3.10.350.10">
    <property type="entry name" value="LysM domain"/>
    <property type="match status" value="1"/>
</dbReference>
<feature type="region of interest" description="Disordered" evidence="1">
    <location>
        <begin position="66"/>
        <end position="101"/>
    </location>
</feature>
<organism evidence="3 4">
    <name type="scientific">Rhodococcus pyridinivorans SB3094</name>
    <dbReference type="NCBI Taxonomy" id="1435356"/>
    <lineage>
        <taxon>Bacteria</taxon>
        <taxon>Bacillati</taxon>
        <taxon>Actinomycetota</taxon>
        <taxon>Actinomycetes</taxon>
        <taxon>Mycobacteriales</taxon>
        <taxon>Nocardiaceae</taxon>
        <taxon>Rhodococcus</taxon>
    </lineage>
</organism>
<dbReference type="Proteomes" id="UP000018781">
    <property type="component" value="Chromosome"/>
</dbReference>
<dbReference type="InterPro" id="IPR018392">
    <property type="entry name" value="LysM"/>
</dbReference>
<dbReference type="EMBL" id="CP006996">
    <property type="protein sequence ID" value="AHD19494.1"/>
    <property type="molecule type" value="Genomic_DNA"/>
</dbReference>
<dbReference type="InterPro" id="IPR036779">
    <property type="entry name" value="LysM_dom_sf"/>
</dbReference>
<reference evidence="3 4" key="1">
    <citation type="journal article" date="2014" name="Genome Announc.">
        <title>Complete Genome of Rhodococcus pyridinivorans SB3094, a Methyl-Ethyl-Ketone-Degrading Bacterium Used for Bioaugmentation.</title>
        <authorList>
            <person name="Dueholm M.S."/>
            <person name="Albertsen M."/>
            <person name="D'Imperio S."/>
            <person name="Tale V.P."/>
            <person name="Lewis D."/>
            <person name="Nielsen P.H."/>
            <person name="Nielsen J.L."/>
        </authorList>
    </citation>
    <scope>NUCLEOTIDE SEQUENCE [LARGE SCALE GENOMIC DNA]</scope>
    <source>
        <strain evidence="3 4">SB3094</strain>
    </source>
</reference>
<evidence type="ECO:0000256" key="1">
    <source>
        <dbReference type="SAM" id="MobiDB-lite"/>
    </source>
</evidence>
<protein>
    <submittedName>
        <fullName evidence="3">Peptigoglycan-binding protein LysM</fullName>
    </submittedName>
</protein>
<dbReference type="AlphaFoldDB" id="V9XBS5"/>